<dbReference type="Proteomes" id="UP001523230">
    <property type="component" value="Unassembled WGS sequence"/>
</dbReference>
<dbReference type="AlphaFoldDB" id="A0ABD4TD61"/>
<dbReference type="PANTHER" id="PTHR36928">
    <property type="entry name" value="PHOSPHATASE YCDX-RELATED"/>
    <property type="match status" value="1"/>
</dbReference>
<dbReference type="SMART" id="SM00481">
    <property type="entry name" value="POLIIIAc"/>
    <property type="match status" value="1"/>
</dbReference>
<protein>
    <submittedName>
        <fullName evidence="2">PHP domain-containing protein</fullName>
    </submittedName>
</protein>
<dbReference type="EMBL" id="QFDM01000001">
    <property type="protein sequence ID" value="MCM2465463.1"/>
    <property type="molecule type" value="Genomic_DNA"/>
</dbReference>
<keyword evidence="3" id="KW-1185">Reference proteome</keyword>
<dbReference type="InterPro" id="IPR050243">
    <property type="entry name" value="PHP_phosphatase"/>
</dbReference>
<dbReference type="CDD" id="cd07432">
    <property type="entry name" value="PHP_HisPPase"/>
    <property type="match status" value="1"/>
</dbReference>
<name>A0ABD4TD61_9EURY</name>
<evidence type="ECO:0000259" key="1">
    <source>
        <dbReference type="SMART" id="SM00481"/>
    </source>
</evidence>
<reference evidence="2 3" key="1">
    <citation type="submission" date="2018-05" db="EMBL/GenBank/DDBJ databases">
        <title>Isolation and characterization of genus Methanoculleus species and their viruses from deep sea marine sediment offshore southwestern Taiwan.</title>
        <authorList>
            <person name="Wei W.-H."/>
            <person name="Chen W.-C."/>
            <person name="Lai M.-C."/>
            <person name="Chen S.-C."/>
        </authorList>
    </citation>
    <scope>NUCLEOTIDE SEQUENCE [LARGE SCALE GENOMIC DNA]</scope>
    <source>
        <strain evidence="2 3">CWC-02</strain>
    </source>
</reference>
<dbReference type="SUPFAM" id="SSF89550">
    <property type="entry name" value="PHP domain-like"/>
    <property type="match status" value="1"/>
</dbReference>
<accession>A0ABD4TD61</accession>
<dbReference type="PANTHER" id="PTHR36928:SF1">
    <property type="entry name" value="PHOSPHATASE YCDX-RELATED"/>
    <property type="match status" value="1"/>
</dbReference>
<sequence>MGREQGRPDPEGRERSCRPEVIMYDLHTHTILSDGELLPTELVRRAAVLGYDTLAVTDHADASNLAHLVEAVGECRESARCYGVNLLVGVELTHVPPSLIPVFARDAKRLGADIVVVHGETVVEPVAPGTNHTACTCEYVDVLAHPGLIAVEDARAAAERGVALEITSRGGHNRTNGHVVRVAREAGCRLVVDSDTHAPSDLMSKEARWAVALGAGLTEAESREVLSVDRNRLLQK</sequence>
<dbReference type="InterPro" id="IPR003141">
    <property type="entry name" value="Pol/His_phosphatase_N"/>
</dbReference>
<comment type="caution">
    <text evidence="2">The sequence shown here is derived from an EMBL/GenBank/DDBJ whole genome shotgun (WGS) entry which is preliminary data.</text>
</comment>
<proteinExistence type="predicted"/>
<dbReference type="InterPro" id="IPR016195">
    <property type="entry name" value="Pol/histidinol_Pase-like"/>
</dbReference>
<dbReference type="InterPro" id="IPR004013">
    <property type="entry name" value="PHP_dom"/>
</dbReference>
<dbReference type="NCBIfam" id="NF004981">
    <property type="entry name" value="PRK06361.1"/>
    <property type="match status" value="1"/>
</dbReference>
<evidence type="ECO:0000313" key="2">
    <source>
        <dbReference type="EMBL" id="MCM2465463.1"/>
    </source>
</evidence>
<feature type="domain" description="Polymerase/histidinol phosphatase N-terminal" evidence="1">
    <location>
        <begin position="24"/>
        <end position="96"/>
    </location>
</feature>
<evidence type="ECO:0000313" key="3">
    <source>
        <dbReference type="Proteomes" id="UP001523230"/>
    </source>
</evidence>
<dbReference type="Pfam" id="PF02811">
    <property type="entry name" value="PHP"/>
    <property type="match status" value="1"/>
</dbReference>
<organism evidence="2 3">
    <name type="scientific">Methanoculleus oceani</name>
    <dbReference type="NCBI Taxonomy" id="2184756"/>
    <lineage>
        <taxon>Archaea</taxon>
        <taxon>Methanobacteriati</taxon>
        <taxon>Methanobacteriota</taxon>
        <taxon>Stenosarchaea group</taxon>
        <taxon>Methanomicrobia</taxon>
        <taxon>Methanomicrobiales</taxon>
        <taxon>Methanomicrobiaceae</taxon>
        <taxon>Methanoculleus</taxon>
    </lineage>
</organism>
<dbReference type="Gene3D" id="3.20.20.140">
    <property type="entry name" value="Metal-dependent hydrolases"/>
    <property type="match status" value="1"/>
</dbReference>
<gene>
    <name evidence="2" type="ORF">DIC75_03910</name>
</gene>